<dbReference type="AlphaFoldDB" id="A0A1I3FF36"/>
<dbReference type="RefSeq" id="WP_244153924.1">
    <property type="nucleotide sequence ID" value="NZ_FOQL01000001.1"/>
</dbReference>
<dbReference type="STRING" id="425504.SAMN05216206_1427"/>
<dbReference type="PROSITE" id="PS00018">
    <property type="entry name" value="EF_HAND_1"/>
    <property type="match status" value="1"/>
</dbReference>
<protein>
    <submittedName>
        <fullName evidence="1">Predicted chitinase</fullName>
    </submittedName>
</protein>
<reference evidence="2" key="1">
    <citation type="submission" date="2016-10" db="EMBL/GenBank/DDBJ databases">
        <authorList>
            <person name="Varghese N."/>
            <person name="Submissions S."/>
        </authorList>
    </citation>
    <scope>NUCLEOTIDE SEQUENCE [LARGE SCALE GENOMIC DNA]</scope>
    <source>
        <strain evidence="2">LMG 24016</strain>
    </source>
</reference>
<evidence type="ECO:0000313" key="2">
    <source>
        <dbReference type="Proteomes" id="UP000243606"/>
    </source>
</evidence>
<organism evidence="1 2">
    <name type="scientific">Pseudomonas guineae</name>
    <dbReference type="NCBI Taxonomy" id="425504"/>
    <lineage>
        <taxon>Bacteria</taxon>
        <taxon>Pseudomonadati</taxon>
        <taxon>Pseudomonadota</taxon>
        <taxon>Gammaproteobacteria</taxon>
        <taxon>Pseudomonadales</taxon>
        <taxon>Pseudomonadaceae</taxon>
        <taxon>Pseudomonas</taxon>
    </lineage>
</organism>
<dbReference type="EMBL" id="FOQL01000001">
    <property type="protein sequence ID" value="SFI09815.1"/>
    <property type="molecule type" value="Genomic_DNA"/>
</dbReference>
<dbReference type="InterPro" id="IPR018247">
    <property type="entry name" value="EF_Hand_1_Ca_BS"/>
</dbReference>
<dbReference type="Gene3D" id="1.10.530.10">
    <property type="match status" value="1"/>
</dbReference>
<dbReference type="SUPFAM" id="SSF53955">
    <property type="entry name" value="Lysozyme-like"/>
    <property type="match status" value="1"/>
</dbReference>
<dbReference type="Proteomes" id="UP000243606">
    <property type="component" value="Unassembled WGS sequence"/>
</dbReference>
<dbReference type="InterPro" id="IPR023346">
    <property type="entry name" value="Lysozyme-like_dom_sf"/>
</dbReference>
<gene>
    <name evidence="1" type="ORF">SAMN05216206_1427</name>
</gene>
<accession>A0A1I3FF36</accession>
<evidence type="ECO:0000313" key="1">
    <source>
        <dbReference type="EMBL" id="SFI09815.1"/>
    </source>
</evidence>
<keyword evidence="2" id="KW-1185">Reference proteome</keyword>
<name>A0A1I3FF36_9PSED</name>
<sequence length="1006" mass="111612">MTGRRFKIVESVGSRLEDVNRYEDLAKHHPSSGREPNRDYETINGQLEEVRHIGGRTLIKKDFVLLVGGSNRSIPVPSPLAGYAKTSRSYGTLKIYDAPTNGQLIGQILHLHPTFKVNDGDAITYGQHIGLQAGTDRAGAQGYAIHVHAELEEGDFKRYISDMVSGTLNPDEAKPTVADGSKGAVTGDWCYPYSPMAGNSLQHLTALSKAKGGFYPIGGNGLWHGGIHLDKGTSDAFDQSRINCITHGEVVAYRVDEEYPVSTYNGTPPFQMRAPFSTGFVLVKHTLQAKAPTTEDASKPKPPALTVYSLYMHLKCWKDYLQDEKLERPAFWGAGLYTVNTRSNELNVRGEARSNAAIVGKLTKGAQIRASGEGAFLKLEEIISGNTEPVLTPNEAGTLPGYVSSSFLTPKAQPKAMGSVVLLDPPVPIKAGDLIGHVGKYQNQSDGSPQDLLHLEVFSCDDVPAFICQSRTWAQNLPNEEKTLLKVHAGASKLIPHREDIKSSNPPNLSDAGAEIGVDLILPQNLLDALPAEAKIKVAASNTATGCTPETNWWRLDNLLADKDAQPINGWLAEQDLITTRHSPWEWEGFDYLEDTDTPRSGLAYYLNTTRRLSDDEKASYQGAIDQSDKGPVRTRLYDIIDSNRDGKMTSKEIQAALEKPWHAQSISQLVTKHESEWFWDAARWDELDDLMGHSADDPNQDWIEEKNRIKALSWWSDVAGNLKLDATGKAWHFQPINLVIMQNHSAAPASELISAENMQKIFPSSQEAAREEVRTLFNKYAGSFEINTPERISQFFAQVKAEVGDALVGKEESLWYSTTALRSTFARYFSHYPQEAEELGYKRISKQQYNSLPASAKSAYTVKTEYAYSQLPQEDEIAKRIYCCSVPGQNFHLTPGGCAEGLSYKGKGFIQLTWKENYKAVETLLKAEIPNENINIVSNPDQVLETKYGLLTALGFWEWQKLNAKSGPSTTNTDQITKIVNLHTKSYDKRKENFEFIYGILKNAQ</sequence>
<proteinExistence type="predicted"/>